<dbReference type="GO" id="GO:0016298">
    <property type="term" value="F:lipase activity"/>
    <property type="evidence" value="ECO:0007669"/>
    <property type="project" value="InterPro"/>
</dbReference>
<dbReference type="GO" id="GO:0005615">
    <property type="term" value="C:extracellular space"/>
    <property type="evidence" value="ECO:0007669"/>
    <property type="project" value="TreeGrafter"/>
</dbReference>
<evidence type="ECO:0000256" key="4">
    <source>
        <dbReference type="RuleBase" id="RU004262"/>
    </source>
</evidence>
<comment type="subcellular location">
    <subcellularLocation>
        <location evidence="1">Secreted</location>
    </subcellularLocation>
</comment>
<dbReference type="InterPro" id="IPR013818">
    <property type="entry name" value="Lipase"/>
</dbReference>
<organism evidence="7 8">
    <name type="scientific">Hyalella azteca</name>
    <name type="common">Amphipod</name>
    <dbReference type="NCBI Taxonomy" id="294128"/>
    <lineage>
        <taxon>Eukaryota</taxon>
        <taxon>Metazoa</taxon>
        <taxon>Ecdysozoa</taxon>
        <taxon>Arthropoda</taxon>
        <taxon>Crustacea</taxon>
        <taxon>Multicrustacea</taxon>
        <taxon>Malacostraca</taxon>
        <taxon>Eumalacostraca</taxon>
        <taxon>Peracarida</taxon>
        <taxon>Amphipoda</taxon>
        <taxon>Senticaudata</taxon>
        <taxon>Talitrida</taxon>
        <taxon>Talitroidea</taxon>
        <taxon>Hyalellidae</taxon>
        <taxon>Hyalella</taxon>
    </lineage>
</organism>
<evidence type="ECO:0000256" key="3">
    <source>
        <dbReference type="ARBA" id="ARBA00022525"/>
    </source>
</evidence>
<evidence type="ECO:0000313" key="7">
    <source>
        <dbReference type="Proteomes" id="UP000694843"/>
    </source>
</evidence>
<proteinExistence type="inferred from homology"/>
<evidence type="ECO:0000313" key="8">
    <source>
        <dbReference type="RefSeq" id="XP_047740893.1"/>
    </source>
</evidence>
<reference evidence="8" key="1">
    <citation type="submission" date="2025-08" db="UniProtKB">
        <authorList>
            <consortium name="RefSeq"/>
        </authorList>
    </citation>
    <scope>IDENTIFICATION</scope>
    <source>
        <tissue evidence="8">Whole organism</tissue>
    </source>
</reference>
<feature type="signal peptide" evidence="5">
    <location>
        <begin position="1"/>
        <end position="22"/>
    </location>
</feature>
<feature type="domain" description="Lipase" evidence="6">
    <location>
        <begin position="191"/>
        <end position="508"/>
    </location>
</feature>
<gene>
    <name evidence="8" type="primary">LOC108676804</name>
</gene>
<feature type="domain" description="Lipase" evidence="6">
    <location>
        <begin position="714"/>
        <end position="927"/>
    </location>
</feature>
<evidence type="ECO:0000256" key="1">
    <source>
        <dbReference type="ARBA" id="ARBA00004613"/>
    </source>
</evidence>
<dbReference type="InterPro" id="IPR033906">
    <property type="entry name" value="Lipase_N"/>
</dbReference>
<dbReference type="Proteomes" id="UP000694843">
    <property type="component" value="Unplaced"/>
</dbReference>
<keyword evidence="3" id="KW-0964">Secreted</keyword>
<dbReference type="OMA" id="KGAEFPN"/>
<evidence type="ECO:0000256" key="5">
    <source>
        <dbReference type="SAM" id="SignalP"/>
    </source>
</evidence>
<keyword evidence="7" id="KW-1185">Reference proteome</keyword>
<dbReference type="InterPro" id="IPR029058">
    <property type="entry name" value="AB_hydrolase_fold"/>
</dbReference>
<dbReference type="CDD" id="cd00707">
    <property type="entry name" value="Pancreat_lipase_like"/>
    <property type="match status" value="1"/>
</dbReference>
<dbReference type="InterPro" id="IPR000734">
    <property type="entry name" value="TAG_lipase"/>
</dbReference>
<dbReference type="RefSeq" id="XP_047740893.1">
    <property type="nucleotide sequence ID" value="XM_047884937.1"/>
</dbReference>
<protein>
    <submittedName>
        <fullName evidence="8">Uncharacterized protein LOC108676804</fullName>
    </submittedName>
</protein>
<sequence length="1074" mass="120093">MMHSKVFSACFVLVMLAFNSSAQKTLPSTENLLNNSTFAFDALQNNSEFSHHIAISSVQNNKTGQANTLIFQENSTNFSNEEKGTSNIKPCSESCNVDKTENTRNEILMNSRVKRQSYIDRINQYSHLRLPSIEMLKEYATSIPEFFTRLLDSFTTYPIFGPPAAKLRRILRTDAATARENRKLQPEFEEKEYCFGEIGCFKITRDFYDPVLRPLNVPPESREEIGTKFTLFTQTQPEGQAINPRDLLVLKNSSFNPKNPTKIIIHGWLTDPATTWVEDFSKEIIERHNYNVIGVRWARGSYVFYTFVLLNAMVVALEIVHLLGWLVQNKGVDVKDVHLIGHSMGAQISGYVGERVPGLGRITGLDPANPHFQGMPTSVRLDPSDALFVDVIHTDSNYTDPRDWTKYGTGELTGHVDFFPNGGANQPNCEFLTPEKVLCNHAVAKRFLRASVTTSCPFLAFPCDSYENYKAGKCFSCSGHLGCAPMGLNADLWKPRGKEGVAMFLTTSLRPDYCQYHSRLTLHLPARGESQSYSYGRIRATLMRGSVRLQTFWLPRRGAVRLELGTSPTFLLRHGDDHSSCDGVELSWHAQQDVFRPCKGRCEPHLRLSHVTFTPLDNRDVLTGNSTSISMCASGSHQRVTMASGRTAYFIAKIKCQQQSEFHEKVYCFGEIGCFKVTRDFYDPVIRPLNVPPESREEIGTQFTLFTQTQPRGWTRGSFLFVSFVLLNALVVALEVVHLLGWLVQNKGVDVRDVHLIGHSMGAHISGYVGERVPGLGRITGLDPFQPPFHGMPPSVRLDPSDASFVDVIYSDSNYTDSSGRVLFKPGELAGHVNFFPNGGSNQPGCGLLSSPELFACSHLRAKKFFRASVTSSCPFLAFPCDSYENFIAGKCFSCSGPLGCAPMGLNADLWKPRGKEGVAMFLSTSLRPDFCQYHSRLTLHLPSTVESQSYLYGRIRATLMRGSVRLQTFWLPRRGSVRLELGTSPTFLLRHGDDHSSCDGVELSWHAQQDVFRPCKGRCELHLRLSHVTFTPLDNRGVLTGKRSSITMCAPSLRQNATIASGKTVNFTAQFEC</sequence>
<evidence type="ECO:0000259" key="6">
    <source>
        <dbReference type="Pfam" id="PF00151"/>
    </source>
</evidence>
<dbReference type="PANTHER" id="PTHR11610">
    <property type="entry name" value="LIPASE"/>
    <property type="match status" value="1"/>
</dbReference>
<feature type="chain" id="PRO_5036710512" evidence="5">
    <location>
        <begin position="23"/>
        <end position="1074"/>
    </location>
</feature>
<accession>A0A979FUJ0</accession>
<name>A0A979FUJ0_HYAAZ</name>
<dbReference type="PRINTS" id="PR00821">
    <property type="entry name" value="TAGLIPASE"/>
</dbReference>
<dbReference type="GO" id="GO:0017171">
    <property type="term" value="F:serine hydrolase activity"/>
    <property type="evidence" value="ECO:0007669"/>
    <property type="project" value="TreeGrafter"/>
</dbReference>
<dbReference type="KEGG" id="hazt:108676804"/>
<dbReference type="AlphaFoldDB" id="A0A979FUJ0"/>
<dbReference type="PANTHER" id="PTHR11610:SF173">
    <property type="entry name" value="LIPASE DOMAIN-CONTAINING PROTEIN-RELATED"/>
    <property type="match status" value="1"/>
</dbReference>
<dbReference type="Gene3D" id="3.40.50.1820">
    <property type="entry name" value="alpha/beta hydrolase"/>
    <property type="match status" value="3"/>
</dbReference>
<keyword evidence="5" id="KW-0732">Signal</keyword>
<dbReference type="OrthoDB" id="199913at2759"/>
<dbReference type="GeneID" id="108676804"/>
<dbReference type="Pfam" id="PF00151">
    <property type="entry name" value="Lipase"/>
    <property type="match status" value="2"/>
</dbReference>
<evidence type="ECO:0000256" key="2">
    <source>
        <dbReference type="ARBA" id="ARBA00010701"/>
    </source>
</evidence>
<dbReference type="SUPFAM" id="SSF53474">
    <property type="entry name" value="alpha/beta-Hydrolases"/>
    <property type="match status" value="2"/>
</dbReference>
<comment type="similarity">
    <text evidence="2 4">Belongs to the AB hydrolase superfamily. Lipase family.</text>
</comment>
<dbReference type="GO" id="GO:0016042">
    <property type="term" value="P:lipid catabolic process"/>
    <property type="evidence" value="ECO:0007669"/>
    <property type="project" value="TreeGrafter"/>
</dbReference>